<feature type="signal peptide" evidence="2">
    <location>
        <begin position="1"/>
        <end position="19"/>
    </location>
</feature>
<evidence type="ECO:0000256" key="2">
    <source>
        <dbReference type="SAM" id="SignalP"/>
    </source>
</evidence>
<dbReference type="Proteomes" id="UP000001261">
    <property type="component" value="Unassembled WGS sequence"/>
</dbReference>
<keyword evidence="2" id="KW-0732">Signal</keyword>
<keyword evidence="4" id="KW-1185">Reference proteome</keyword>
<name>A0A0D8JV54_COCIM</name>
<protein>
    <submittedName>
        <fullName evidence="3">Uncharacterized protein</fullName>
    </submittedName>
</protein>
<reference evidence="4" key="2">
    <citation type="journal article" date="2010" name="Genome Res.">
        <title>Population genomic sequencing of Coccidioides fungi reveals recent hybridization and transposon control.</title>
        <authorList>
            <person name="Neafsey D.E."/>
            <person name="Barker B.M."/>
            <person name="Sharpton T.J."/>
            <person name="Stajich J.E."/>
            <person name="Park D.J."/>
            <person name="Whiston E."/>
            <person name="Hung C.-Y."/>
            <person name="McMahan C."/>
            <person name="White J."/>
            <person name="Sykes S."/>
            <person name="Heiman D."/>
            <person name="Young S."/>
            <person name="Zeng Q."/>
            <person name="Abouelleil A."/>
            <person name="Aftuck L."/>
            <person name="Bessette D."/>
            <person name="Brown A."/>
            <person name="FitzGerald M."/>
            <person name="Lui A."/>
            <person name="Macdonald J.P."/>
            <person name="Priest M."/>
            <person name="Orbach M.J."/>
            <person name="Galgiani J.N."/>
            <person name="Kirkland T.N."/>
            <person name="Cole G.T."/>
            <person name="Birren B.W."/>
            <person name="Henn M.R."/>
            <person name="Taylor J.W."/>
            <person name="Rounsley S.D."/>
        </authorList>
    </citation>
    <scope>GENOME REANNOTATION</scope>
    <source>
        <strain evidence="4">RS</strain>
    </source>
</reference>
<organism evidence="3 4">
    <name type="scientific">Coccidioides immitis (strain RS)</name>
    <name type="common">Valley fever fungus</name>
    <dbReference type="NCBI Taxonomy" id="246410"/>
    <lineage>
        <taxon>Eukaryota</taxon>
        <taxon>Fungi</taxon>
        <taxon>Dikarya</taxon>
        <taxon>Ascomycota</taxon>
        <taxon>Pezizomycotina</taxon>
        <taxon>Eurotiomycetes</taxon>
        <taxon>Eurotiomycetidae</taxon>
        <taxon>Onygenales</taxon>
        <taxon>Onygenaceae</taxon>
        <taxon>Coccidioides</taxon>
    </lineage>
</organism>
<dbReference type="AlphaFoldDB" id="A0A0D8JV54"/>
<accession>A0A0D8JV54</accession>
<feature type="transmembrane region" description="Helical" evidence="1">
    <location>
        <begin position="101"/>
        <end position="123"/>
    </location>
</feature>
<keyword evidence="1" id="KW-0812">Transmembrane</keyword>
<feature type="chain" id="PRO_5002331468" evidence="2">
    <location>
        <begin position="20"/>
        <end position="128"/>
    </location>
</feature>
<sequence length="128" mass="13814">MTHFLFLFFLLVLCPVSCAQMHCPPHPAGMMLCYPAVAPLSPCARGVAERPSDGPGWSALLVAPSCGVTLLALGTRQLEFLQPCHDGFHPVAQSATLSSRLVFAICLLLFFFAFLFVFMISLISHSGS</sequence>
<dbReference type="GeneID" id="24164878"/>
<evidence type="ECO:0000313" key="4">
    <source>
        <dbReference type="Proteomes" id="UP000001261"/>
    </source>
</evidence>
<dbReference type="VEuPathDB" id="FungiDB:CIMG_13251"/>
<gene>
    <name evidence="3" type="ORF">CIMG_13251</name>
</gene>
<dbReference type="InParanoid" id="A0A0D8JV54"/>
<dbReference type="RefSeq" id="XP_004445073.1">
    <property type="nucleotide sequence ID" value="XM_004445016.1"/>
</dbReference>
<evidence type="ECO:0000313" key="3">
    <source>
        <dbReference type="EMBL" id="KJF60811.1"/>
    </source>
</evidence>
<dbReference type="KEGG" id="cim:CIMG_13251"/>
<keyword evidence="1" id="KW-0472">Membrane</keyword>
<proteinExistence type="predicted"/>
<dbReference type="EMBL" id="GG704913">
    <property type="protein sequence ID" value="KJF60811.1"/>
    <property type="molecule type" value="Genomic_DNA"/>
</dbReference>
<keyword evidence="1" id="KW-1133">Transmembrane helix</keyword>
<reference evidence="4" key="1">
    <citation type="journal article" date="2009" name="Genome Res.">
        <title>Comparative genomic analyses of the human fungal pathogens Coccidioides and their relatives.</title>
        <authorList>
            <person name="Sharpton T.J."/>
            <person name="Stajich J.E."/>
            <person name="Rounsley S.D."/>
            <person name="Gardner M.J."/>
            <person name="Wortman J.R."/>
            <person name="Jordar V.S."/>
            <person name="Maiti R."/>
            <person name="Kodira C.D."/>
            <person name="Neafsey D.E."/>
            <person name="Zeng Q."/>
            <person name="Hung C.-Y."/>
            <person name="McMahan C."/>
            <person name="Muszewska A."/>
            <person name="Grynberg M."/>
            <person name="Mandel M.A."/>
            <person name="Kellner E.M."/>
            <person name="Barker B.M."/>
            <person name="Galgiani J.N."/>
            <person name="Orbach M.J."/>
            <person name="Kirkland T.N."/>
            <person name="Cole G.T."/>
            <person name="Henn M.R."/>
            <person name="Birren B.W."/>
            <person name="Taylor J.W."/>
        </authorList>
    </citation>
    <scope>NUCLEOTIDE SEQUENCE [LARGE SCALE GENOMIC DNA]</scope>
    <source>
        <strain evidence="4">RS</strain>
    </source>
</reference>
<feature type="non-terminal residue" evidence="3">
    <location>
        <position position="1"/>
    </location>
</feature>
<evidence type="ECO:0000256" key="1">
    <source>
        <dbReference type="SAM" id="Phobius"/>
    </source>
</evidence>